<feature type="transmembrane region" description="Helical" evidence="6">
    <location>
        <begin position="48"/>
        <end position="67"/>
    </location>
</feature>
<dbReference type="Proteomes" id="UP001596056">
    <property type="component" value="Unassembled WGS sequence"/>
</dbReference>
<evidence type="ECO:0000256" key="4">
    <source>
        <dbReference type="ARBA" id="ARBA00022989"/>
    </source>
</evidence>
<feature type="transmembrane region" description="Helical" evidence="6">
    <location>
        <begin position="197"/>
        <end position="215"/>
    </location>
</feature>
<accession>A0ABW0SBQ8</accession>
<feature type="transmembrane region" description="Helical" evidence="6">
    <location>
        <begin position="160"/>
        <end position="185"/>
    </location>
</feature>
<name>A0ABW0SBQ8_9RHOB</name>
<organism evidence="8 9">
    <name type="scientific">Rubellimicrobium aerolatum</name>
    <dbReference type="NCBI Taxonomy" id="490979"/>
    <lineage>
        <taxon>Bacteria</taxon>
        <taxon>Pseudomonadati</taxon>
        <taxon>Pseudomonadota</taxon>
        <taxon>Alphaproteobacteria</taxon>
        <taxon>Rhodobacterales</taxon>
        <taxon>Roseobacteraceae</taxon>
        <taxon>Rubellimicrobium</taxon>
    </lineage>
</organism>
<feature type="domain" description="Phosphatidylglycerol lysyltransferase C-terminal" evidence="7">
    <location>
        <begin position="390"/>
        <end position="622"/>
    </location>
</feature>
<dbReference type="RefSeq" id="WP_209839317.1">
    <property type="nucleotide sequence ID" value="NZ_JAGGJP010000004.1"/>
</dbReference>
<evidence type="ECO:0000313" key="9">
    <source>
        <dbReference type="Proteomes" id="UP001596056"/>
    </source>
</evidence>
<proteinExistence type="predicted"/>
<evidence type="ECO:0000256" key="2">
    <source>
        <dbReference type="ARBA" id="ARBA00022475"/>
    </source>
</evidence>
<reference evidence="9" key="1">
    <citation type="journal article" date="2019" name="Int. J. Syst. Evol. Microbiol.">
        <title>The Global Catalogue of Microorganisms (GCM) 10K type strain sequencing project: providing services to taxonomists for standard genome sequencing and annotation.</title>
        <authorList>
            <consortium name="The Broad Institute Genomics Platform"/>
            <consortium name="The Broad Institute Genome Sequencing Center for Infectious Disease"/>
            <person name="Wu L."/>
            <person name="Ma J."/>
        </authorList>
    </citation>
    <scope>NUCLEOTIDE SEQUENCE [LARGE SCALE GENOMIC DNA]</scope>
    <source>
        <strain evidence="9">KACC 11588</strain>
    </source>
</reference>
<feature type="transmembrane region" description="Helical" evidence="6">
    <location>
        <begin position="296"/>
        <end position="321"/>
    </location>
</feature>
<keyword evidence="9" id="KW-1185">Reference proteome</keyword>
<comment type="subcellular location">
    <subcellularLocation>
        <location evidence="1">Cell membrane</location>
        <topology evidence="1">Multi-pass membrane protein</topology>
    </subcellularLocation>
</comment>
<dbReference type="InterPro" id="IPR024320">
    <property type="entry name" value="LPG_synthase_C"/>
</dbReference>
<dbReference type="PANTHER" id="PTHR34697">
    <property type="entry name" value="PHOSPHATIDYLGLYCEROL LYSYLTRANSFERASE"/>
    <property type="match status" value="1"/>
</dbReference>
<keyword evidence="2" id="KW-1003">Cell membrane</keyword>
<evidence type="ECO:0000256" key="1">
    <source>
        <dbReference type="ARBA" id="ARBA00004651"/>
    </source>
</evidence>
<feature type="transmembrane region" description="Helical" evidence="6">
    <location>
        <begin position="87"/>
        <end position="106"/>
    </location>
</feature>
<keyword evidence="4 6" id="KW-1133">Transmembrane helix</keyword>
<evidence type="ECO:0000256" key="6">
    <source>
        <dbReference type="SAM" id="Phobius"/>
    </source>
</evidence>
<protein>
    <submittedName>
        <fullName evidence="8">Phosphatidylglycerol lysyltransferase domain-containing protein</fullName>
    </submittedName>
</protein>
<feature type="transmembrane region" description="Helical" evidence="6">
    <location>
        <begin position="127"/>
        <end position="148"/>
    </location>
</feature>
<dbReference type="EMBL" id="JBHSNA010000004">
    <property type="protein sequence ID" value="MFC5566299.1"/>
    <property type="molecule type" value="Genomic_DNA"/>
</dbReference>
<evidence type="ECO:0000313" key="8">
    <source>
        <dbReference type="EMBL" id="MFC5566299.1"/>
    </source>
</evidence>
<keyword evidence="5 6" id="KW-0472">Membrane</keyword>
<evidence type="ECO:0000256" key="3">
    <source>
        <dbReference type="ARBA" id="ARBA00022692"/>
    </source>
</evidence>
<sequence>MSLTECPAVSLPPLSLPSLSRPVLSRPPGSRPAAALAVPLRPRLRPLALARLALPAVVLAACLWLGAGALADLRLADLGDSLRGLTAAQWIGGLAATALAFVAVAGQERAILAHLGLRPDPARARGAALAAAAVSQTVGFGPVVGAIVRRRLLPGITAAQSFAISAAITLAFFAGLGLLLLAATAWTPGPWQGEARAALAALLLVAGAGGRALWARLGMRGITVLRLGLWVAVDCLALALAFWVLLPDGARPDYLALLPVFLLALGLGLASGSPAGAGPFEATLALHLPGLAPHDLLASLLAFRGVAHALPALCGAAWALLGPALLAAAPRAGLRLDGAPADSRLRALPRAEAQLARGGRLEVATGRSGEVWVGQGLALARAFLGDPQRPGGRAEDPMRLILAAQDLARREGRRPCLYKVGPRMATAARALGWAVLPIAREAVLDPRRFDLDGPAHARLRRKLRHAEKAGLRASMAPALLPLDEMEAVSDAWTRRHGGERGFSMGRWSRAHVAGQRVVLARDAAGRLVAFASFHAGPGEWALDLLRSAGDLPDGTMHLLIRAAIAAAAAEEVPRLSLAAVPEEGFGLRGPLAPWARRLSASGEGLRQFKSAFRPRWERRYIAAPGSLALVLGAAEIALAIHRPPPGR</sequence>
<gene>
    <name evidence="8" type="ORF">ACFPOC_07670</name>
</gene>
<feature type="transmembrane region" description="Helical" evidence="6">
    <location>
        <begin position="227"/>
        <end position="247"/>
    </location>
</feature>
<evidence type="ECO:0000256" key="5">
    <source>
        <dbReference type="ARBA" id="ARBA00023136"/>
    </source>
</evidence>
<dbReference type="InterPro" id="IPR051211">
    <property type="entry name" value="PG_lysyltransferase"/>
</dbReference>
<evidence type="ECO:0000259" key="7">
    <source>
        <dbReference type="Pfam" id="PF09924"/>
    </source>
</evidence>
<dbReference type="PANTHER" id="PTHR34697:SF2">
    <property type="entry name" value="PHOSPHATIDYLGLYCEROL LYSYLTRANSFERASE"/>
    <property type="match status" value="1"/>
</dbReference>
<dbReference type="InterPro" id="IPR016181">
    <property type="entry name" value="Acyl_CoA_acyltransferase"/>
</dbReference>
<keyword evidence="3 6" id="KW-0812">Transmembrane</keyword>
<dbReference type="Pfam" id="PF09924">
    <property type="entry name" value="LPG_synthase_C"/>
    <property type="match status" value="1"/>
</dbReference>
<comment type="caution">
    <text evidence="8">The sequence shown here is derived from an EMBL/GenBank/DDBJ whole genome shotgun (WGS) entry which is preliminary data.</text>
</comment>
<dbReference type="SUPFAM" id="SSF55729">
    <property type="entry name" value="Acyl-CoA N-acyltransferases (Nat)"/>
    <property type="match status" value="1"/>
</dbReference>
<feature type="transmembrane region" description="Helical" evidence="6">
    <location>
        <begin position="254"/>
        <end position="276"/>
    </location>
</feature>